<dbReference type="EMBL" id="CP065592">
    <property type="protein sequence ID" value="QPQ55585.1"/>
    <property type="molecule type" value="Genomic_DNA"/>
</dbReference>
<feature type="compositionally biased region" description="Polar residues" evidence="1">
    <location>
        <begin position="1"/>
        <end position="12"/>
    </location>
</feature>
<protein>
    <recommendedName>
        <fullName evidence="4">DUF5681 domain-containing protein</fullName>
    </recommendedName>
</protein>
<organism evidence="2 3">
    <name type="scientific">Allosphingosinicella flava</name>
    <dbReference type="NCBI Taxonomy" id="2771430"/>
    <lineage>
        <taxon>Bacteria</taxon>
        <taxon>Pseudomonadati</taxon>
        <taxon>Pseudomonadota</taxon>
        <taxon>Alphaproteobacteria</taxon>
        <taxon>Sphingomonadales</taxon>
        <taxon>Sphingomonadaceae</taxon>
        <taxon>Allosphingosinicella</taxon>
    </lineage>
</organism>
<gene>
    <name evidence="2" type="ORF">IC614_03000</name>
</gene>
<evidence type="ECO:0008006" key="4">
    <source>
        <dbReference type="Google" id="ProtNLM"/>
    </source>
</evidence>
<dbReference type="Proteomes" id="UP000594873">
    <property type="component" value="Chromosome"/>
</dbReference>
<evidence type="ECO:0000256" key="1">
    <source>
        <dbReference type="SAM" id="MobiDB-lite"/>
    </source>
</evidence>
<evidence type="ECO:0000313" key="2">
    <source>
        <dbReference type="EMBL" id="QPQ55585.1"/>
    </source>
</evidence>
<dbReference type="KEGG" id="sflv:IC614_03000"/>
<dbReference type="RefSeq" id="WP_200972257.1">
    <property type="nucleotide sequence ID" value="NZ_CP065592.1"/>
</dbReference>
<dbReference type="AlphaFoldDB" id="A0A7T2LMG6"/>
<feature type="region of interest" description="Disordered" evidence="1">
    <location>
        <begin position="1"/>
        <end position="22"/>
    </location>
</feature>
<proteinExistence type="predicted"/>
<reference evidence="2 3" key="1">
    <citation type="submission" date="2020-11" db="EMBL/GenBank/DDBJ databases">
        <title>Genome seq and assembly of Sphingosinicella sp.</title>
        <authorList>
            <person name="Chhetri G."/>
        </authorList>
    </citation>
    <scope>NUCLEOTIDE SEQUENCE [LARGE SCALE GENOMIC DNA]</scope>
    <source>
        <strain evidence="2 3">UDD2</strain>
    </source>
</reference>
<accession>A0A7T2LMG6</accession>
<keyword evidence="3" id="KW-1185">Reference proteome</keyword>
<sequence length="118" mass="12588">MAGKGNPQNLTNAGKGRKKGSINKTTKLAKEAIAEAFERLGGADRLVEWAQEDPDNEKVFYTALLPKLIPVQTELTGKDGGAIEFEQKVKEDADAVASAIAGLVERARSASLAEPTQH</sequence>
<evidence type="ECO:0000313" key="3">
    <source>
        <dbReference type="Proteomes" id="UP000594873"/>
    </source>
</evidence>
<name>A0A7T2LMG6_9SPHN</name>